<evidence type="ECO:0000313" key="7">
    <source>
        <dbReference type="Proteomes" id="UP000683360"/>
    </source>
</evidence>
<dbReference type="GO" id="GO:0006357">
    <property type="term" value="P:regulation of transcription by RNA polymerase II"/>
    <property type="evidence" value="ECO:0007669"/>
    <property type="project" value="TreeGrafter"/>
</dbReference>
<dbReference type="Pfam" id="PF13831">
    <property type="entry name" value="PHD_2"/>
    <property type="match status" value="1"/>
</dbReference>
<dbReference type="InterPro" id="IPR050701">
    <property type="entry name" value="Histone_Mod_Regulator"/>
</dbReference>
<dbReference type="SUPFAM" id="SSF57903">
    <property type="entry name" value="FYVE/PHD zinc finger"/>
    <property type="match status" value="1"/>
</dbReference>
<dbReference type="EC" id="2.3.2.27" evidence="6"/>
<dbReference type="GO" id="GO:0008270">
    <property type="term" value="F:zinc ion binding"/>
    <property type="evidence" value="ECO:0007669"/>
    <property type="project" value="UniProtKB-KW"/>
</dbReference>
<comment type="caution">
    <text evidence="6">The sequence shown here is derived from an EMBL/GenBank/DDBJ whole genome shotgun (WGS) entry which is preliminary data.</text>
</comment>
<dbReference type="OrthoDB" id="20839at2759"/>
<keyword evidence="2 4" id="KW-0863">Zinc-finger</keyword>
<evidence type="ECO:0000256" key="2">
    <source>
        <dbReference type="ARBA" id="ARBA00022771"/>
    </source>
</evidence>
<evidence type="ECO:0000256" key="3">
    <source>
        <dbReference type="ARBA" id="ARBA00022833"/>
    </source>
</evidence>
<dbReference type="GO" id="GO:0061630">
    <property type="term" value="F:ubiquitin protein ligase activity"/>
    <property type="evidence" value="ECO:0007669"/>
    <property type="project" value="UniProtKB-EC"/>
</dbReference>
<proteinExistence type="predicted"/>
<dbReference type="PANTHER" id="PTHR13793:SF160">
    <property type="entry name" value="PHD FINGER PROTEIN RHINOCEROS"/>
    <property type="match status" value="1"/>
</dbReference>
<keyword evidence="3" id="KW-0862">Zinc</keyword>
<dbReference type="InterPro" id="IPR019787">
    <property type="entry name" value="Znf_PHD-finger"/>
</dbReference>
<feature type="domain" description="PHD-type" evidence="5">
    <location>
        <begin position="603"/>
        <end position="653"/>
    </location>
</feature>
<dbReference type="InterPro" id="IPR013083">
    <property type="entry name" value="Znf_RING/FYVE/PHD"/>
</dbReference>
<keyword evidence="6" id="KW-0808">Transferase</keyword>
<evidence type="ECO:0000256" key="1">
    <source>
        <dbReference type="ARBA" id="ARBA00022723"/>
    </source>
</evidence>
<evidence type="ECO:0000259" key="5">
    <source>
        <dbReference type="PROSITE" id="PS50016"/>
    </source>
</evidence>
<sequence>MLSSASIVLPNGVNRNRVRSQYELRRGKKFLKLIKLSFDTSLKVTRAFTRTNVLKDEPLKTFLEVNKHKIYHLWCGYAKCCECSLDYKLTNNKSLLKDQFTILYDIGSKHSEGHVVRKNNMVVQHCICCINVNPHCSLDKLDITILSSLLTNCATLSPTNEMWLKSVREIRNNICHALSTTCFDRGRLDKWWTKLEGAVLGLSSKVAIYYEESIKDVVNLLKNSDLTLDNRKEFMDLIKAENEKFYEDFIKNQNNNFEKFAEKQEQQCVLLKEDVTKLLQQHKDELSIDLNNLKFEIRQINLPSSTSKSSSTMVLPSDQLATQSSSTATVTLDEQATHSRNMDTETDRSNIEGSDILYVEWRFANPPDSWKVSEMKTALNQMSAMIKQWFKVEFVYIGSLVITTSVPKHVLLEREFLQSAIKSFLENIVKVCNIDTSKHERIQVDFTVMNRIPDVVLPNDSTCIKREDIRDLTKKKDGVQCQRCHDKLKKIHHLKKYNTELQQNFKRYIVSFKKTTDKFEKQTVKKRADLVHELSFKKVNLEADVEVAEAREPSFKKVKLEADLERAEAREPSFKKVKLEADVEVAEARDPEQCTEGNEVDDDAECDCCKSIIEEEKNEMVFCDGCNVCVHQACYGVLNIPAGKWFCKPCLENVEPNCVLCPIAGGAMKKTSMVS</sequence>
<dbReference type="PANTHER" id="PTHR13793">
    <property type="entry name" value="PHD FINGER PROTEINS"/>
    <property type="match status" value="1"/>
</dbReference>
<dbReference type="EMBL" id="CAJPWZ010001025">
    <property type="protein sequence ID" value="CAG2205573.1"/>
    <property type="molecule type" value="Genomic_DNA"/>
</dbReference>
<dbReference type="InterPro" id="IPR001965">
    <property type="entry name" value="Znf_PHD"/>
</dbReference>
<dbReference type="AlphaFoldDB" id="A0A8S3RCD2"/>
<dbReference type="SMART" id="SM00249">
    <property type="entry name" value="PHD"/>
    <property type="match status" value="1"/>
</dbReference>
<name>A0A8S3RCD2_MYTED</name>
<reference evidence="6" key="1">
    <citation type="submission" date="2021-03" db="EMBL/GenBank/DDBJ databases">
        <authorList>
            <person name="Bekaert M."/>
        </authorList>
    </citation>
    <scope>NUCLEOTIDE SEQUENCE</scope>
</reference>
<protein>
    <submittedName>
        <fullName evidence="6">JADE2</fullName>
        <ecNumber evidence="6">2.3.2.27</ecNumber>
    </submittedName>
</protein>
<evidence type="ECO:0000256" key="4">
    <source>
        <dbReference type="PROSITE-ProRule" id="PRU00146"/>
    </source>
</evidence>
<keyword evidence="1" id="KW-0479">Metal-binding</keyword>
<dbReference type="InterPro" id="IPR019786">
    <property type="entry name" value="Zinc_finger_PHD-type_CS"/>
</dbReference>
<dbReference type="Proteomes" id="UP000683360">
    <property type="component" value="Unassembled WGS sequence"/>
</dbReference>
<gene>
    <name evidence="6" type="ORF">MEDL_19947</name>
</gene>
<organism evidence="6 7">
    <name type="scientific">Mytilus edulis</name>
    <name type="common">Blue mussel</name>
    <dbReference type="NCBI Taxonomy" id="6550"/>
    <lineage>
        <taxon>Eukaryota</taxon>
        <taxon>Metazoa</taxon>
        <taxon>Spiralia</taxon>
        <taxon>Lophotrochozoa</taxon>
        <taxon>Mollusca</taxon>
        <taxon>Bivalvia</taxon>
        <taxon>Autobranchia</taxon>
        <taxon>Pteriomorphia</taxon>
        <taxon>Mytilida</taxon>
        <taxon>Mytiloidea</taxon>
        <taxon>Mytilidae</taxon>
        <taxon>Mytilinae</taxon>
        <taxon>Mytilus</taxon>
    </lineage>
</organism>
<keyword evidence="7" id="KW-1185">Reference proteome</keyword>
<keyword evidence="6" id="KW-0012">Acyltransferase</keyword>
<dbReference type="Gene3D" id="3.30.40.10">
    <property type="entry name" value="Zinc/RING finger domain, C3HC4 (zinc finger)"/>
    <property type="match status" value="1"/>
</dbReference>
<dbReference type="PROSITE" id="PS01359">
    <property type="entry name" value="ZF_PHD_1"/>
    <property type="match status" value="1"/>
</dbReference>
<dbReference type="PROSITE" id="PS50016">
    <property type="entry name" value="ZF_PHD_2"/>
    <property type="match status" value="1"/>
</dbReference>
<dbReference type="InterPro" id="IPR011011">
    <property type="entry name" value="Znf_FYVE_PHD"/>
</dbReference>
<evidence type="ECO:0000313" key="6">
    <source>
        <dbReference type="EMBL" id="CAG2205573.1"/>
    </source>
</evidence>
<accession>A0A8S3RCD2</accession>